<evidence type="ECO:0000259" key="7">
    <source>
        <dbReference type="PROSITE" id="PS50110"/>
    </source>
</evidence>
<dbReference type="PANTHER" id="PTHR43214:SF41">
    <property type="entry name" value="NITRATE_NITRITE RESPONSE REGULATOR PROTEIN NARP"/>
    <property type="match status" value="1"/>
</dbReference>
<evidence type="ECO:0000256" key="1">
    <source>
        <dbReference type="ARBA" id="ARBA00022553"/>
    </source>
</evidence>
<keyword evidence="4" id="KW-0804">Transcription</keyword>
<name>A0A9W6G4D1_9BACT</name>
<comment type="caution">
    <text evidence="8">The sequence shown here is derived from an EMBL/GenBank/DDBJ whole genome shotgun (WGS) entry which is preliminary data.</text>
</comment>
<dbReference type="InterPro" id="IPR001789">
    <property type="entry name" value="Sig_transdc_resp-reg_receiver"/>
</dbReference>
<dbReference type="InterPro" id="IPR011006">
    <property type="entry name" value="CheY-like_superfamily"/>
</dbReference>
<evidence type="ECO:0000313" key="9">
    <source>
        <dbReference type="Proteomes" id="UP001144352"/>
    </source>
</evidence>
<evidence type="ECO:0000259" key="6">
    <source>
        <dbReference type="PROSITE" id="PS50043"/>
    </source>
</evidence>
<dbReference type="AlphaFoldDB" id="A0A9W6G4D1"/>
<proteinExistence type="predicted"/>
<evidence type="ECO:0000256" key="3">
    <source>
        <dbReference type="ARBA" id="ARBA00023125"/>
    </source>
</evidence>
<protein>
    <submittedName>
        <fullName evidence="8">DNA-binding response regulator</fullName>
    </submittedName>
</protein>
<sequence length="183" mass="20265">MTIAGEAADGAELLARIRNEEFDVVILDISLPGRSGLEILPEIKTIRPKLPVLILSMHPEEQYALRAMKSGAAGYLTKGSSSQELIEALQKVTMGKKYISPSVAEMLVKNLDNNGERPLHEHLSSREFQVMCRIAGGDTPKKIAEDLMVGIKTVNTYRARILQKMGKKSNADLTRYALEHHLL</sequence>
<dbReference type="SUPFAM" id="SSF52172">
    <property type="entry name" value="CheY-like"/>
    <property type="match status" value="1"/>
</dbReference>
<reference evidence="8" key="1">
    <citation type="submission" date="2022-12" db="EMBL/GenBank/DDBJ databases">
        <title>Reference genome sequencing for broad-spectrum identification of bacterial and archaeal isolates by mass spectrometry.</title>
        <authorList>
            <person name="Sekiguchi Y."/>
            <person name="Tourlousse D.M."/>
        </authorList>
    </citation>
    <scope>NUCLEOTIDE SEQUENCE</scope>
    <source>
        <strain evidence="8">H2</strain>
    </source>
</reference>
<dbReference type="InterPro" id="IPR016032">
    <property type="entry name" value="Sig_transdc_resp-reg_C-effctor"/>
</dbReference>
<organism evidence="8 9">
    <name type="scientific">Geobacter hydrogenophilus</name>
    <dbReference type="NCBI Taxonomy" id="40983"/>
    <lineage>
        <taxon>Bacteria</taxon>
        <taxon>Pseudomonadati</taxon>
        <taxon>Thermodesulfobacteriota</taxon>
        <taxon>Desulfuromonadia</taxon>
        <taxon>Geobacterales</taxon>
        <taxon>Geobacteraceae</taxon>
        <taxon>Geobacter</taxon>
    </lineage>
</organism>
<dbReference type="CDD" id="cd17535">
    <property type="entry name" value="REC_NarL-like"/>
    <property type="match status" value="1"/>
</dbReference>
<keyword evidence="9" id="KW-1185">Reference proteome</keyword>
<keyword evidence="1 5" id="KW-0597">Phosphoprotein</keyword>
<dbReference type="GO" id="GO:0006355">
    <property type="term" value="P:regulation of DNA-templated transcription"/>
    <property type="evidence" value="ECO:0007669"/>
    <property type="project" value="InterPro"/>
</dbReference>
<dbReference type="GO" id="GO:0000160">
    <property type="term" value="P:phosphorelay signal transduction system"/>
    <property type="evidence" value="ECO:0007669"/>
    <property type="project" value="InterPro"/>
</dbReference>
<dbReference type="InterPro" id="IPR058245">
    <property type="entry name" value="NreC/VraR/RcsB-like_REC"/>
</dbReference>
<evidence type="ECO:0000256" key="4">
    <source>
        <dbReference type="ARBA" id="ARBA00023163"/>
    </source>
</evidence>
<dbReference type="InterPro" id="IPR000792">
    <property type="entry name" value="Tscrpt_reg_LuxR_C"/>
</dbReference>
<dbReference type="Gene3D" id="3.40.50.2300">
    <property type="match status" value="1"/>
</dbReference>
<dbReference type="CDD" id="cd06170">
    <property type="entry name" value="LuxR_C_like"/>
    <property type="match status" value="1"/>
</dbReference>
<evidence type="ECO:0000313" key="8">
    <source>
        <dbReference type="EMBL" id="GLI40119.1"/>
    </source>
</evidence>
<dbReference type="PROSITE" id="PS50110">
    <property type="entry name" value="RESPONSE_REGULATORY"/>
    <property type="match status" value="1"/>
</dbReference>
<feature type="modified residue" description="4-aspartylphosphate" evidence="5">
    <location>
        <position position="28"/>
    </location>
</feature>
<evidence type="ECO:0000256" key="2">
    <source>
        <dbReference type="ARBA" id="ARBA00023015"/>
    </source>
</evidence>
<dbReference type="PRINTS" id="PR00038">
    <property type="entry name" value="HTHLUXR"/>
</dbReference>
<dbReference type="InterPro" id="IPR039420">
    <property type="entry name" value="WalR-like"/>
</dbReference>
<dbReference type="Pfam" id="PF00072">
    <property type="entry name" value="Response_reg"/>
    <property type="match status" value="1"/>
</dbReference>
<keyword evidence="2" id="KW-0805">Transcription regulation</keyword>
<evidence type="ECO:0000256" key="5">
    <source>
        <dbReference type="PROSITE-ProRule" id="PRU00169"/>
    </source>
</evidence>
<dbReference type="PANTHER" id="PTHR43214">
    <property type="entry name" value="TWO-COMPONENT RESPONSE REGULATOR"/>
    <property type="match status" value="1"/>
</dbReference>
<dbReference type="PROSITE" id="PS50043">
    <property type="entry name" value="HTH_LUXR_2"/>
    <property type="match status" value="1"/>
</dbReference>
<accession>A0A9W6G4D1</accession>
<feature type="domain" description="Response regulatory" evidence="7">
    <location>
        <begin position="1"/>
        <end position="93"/>
    </location>
</feature>
<keyword evidence="3 8" id="KW-0238">DNA-binding</keyword>
<dbReference type="SMART" id="SM00448">
    <property type="entry name" value="REC"/>
    <property type="match status" value="1"/>
</dbReference>
<dbReference type="GO" id="GO:0003677">
    <property type="term" value="F:DNA binding"/>
    <property type="evidence" value="ECO:0007669"/>
    <property type="project" value="UniProtKB-KW"/>
</dbReference>
<dbReference type="SMART" id="SM00421">
    <property type="entry name" value="HTH_LUXR"/>
    <property type="match status" value="1"/>
</dbReference>
<dbReference type="Proteomes" id="UP001144352">
    <property type="component" value="Unassembled WGS sequence"/>
</dbReference>
<feature type="domain" description="HTH luxR-type" evidence="6">
    <location>
        <begin position="116"/>
        <end position="181"/>
    </location>
</feature>
<gene>
    <name evidence="8" type="ORF">GHYDROH2_36200</name>
</gene>
<dbReference type="Pfam" id="PF00196">
    <property type="entry name" value="GerE"/>
    <property type="match status" value="1"/>
</dbReference>
<dbReference type="SUPFAM" id="SSF46894">
    <property type="entry name" value="C-terminal effector domain of the bipartite response regulators"/>
    <property type="match status" value="1"/>
</dbReference>
<dbReference type="EMBL" id="BSDS01000002">
    <property type="protein sequence ID" value="GLI40119.1"/>
    <property type="molecule type" value="Genomic_DNA"/>
</dbReference>